<feature type="transmembrane region" description="Helical" evidence="1">
    <location>
        <begin position="173"/>
        <end position="201"/>
    </location>
</feature>
<proteinExistence type="predicted"/>
<reference evidence="2" key="1">
    <citation type="journal article" date="2020" name="mSystems">
        <title>Genome- and Community-Level Interaction Insights into Carbon Utilization and Element Cycling Functions of Hydrothermarchaeota in Hydrothermal Sediment.</title>
        <authorList>
            <person name="Zhou Z."/>
            <person name="Liu Y."/>
            <person name="Xu W."/>
            <person name="Pan J."/>
            <person name="Luo Z.H."/>
            <person name="Li M."/>
        </authorList>
    </citation>
    <scope>NUCLEOTIDE SEQUENCE [LARGE SCALE GENOMIC DNA]</scope>
    <source>
        <strain evidence="2">SpSt-479</strain>
    </source>
</reference>
<keyword evidence="1" id="KW-1133">Transmembrane helix</keyword>
<keyword evidence="1" id="KW-0812">Transmembrane</keyword>
<keyword evidence="1" id="KW-0472">Membrane</keyword>
<feature type="transmembrane region" description="Helical" evidence="1">
    <location>
        <begin position="281"/>
        <end position="301"/>
    </location>
</feature>
<gene>
    <name evidence="2" type="ORF">ENS31_08835</name>
</gene>
<feature type="transmembrane region" description="Helical" evidence="1">
    <location>
        <begin position="255"/>
        <end position="274"/>
    </location>
</feature>
<dbReference type="RefSeq" id="WP_304147521.1">
    <property type="nucleotide sequence ID" value="NZ_JAOAIE010000109.1"/>
</dbReference>
<name>A0A7V2ZKJ4_9BACT</name>
<comment type="caution">
    <text evidence="2">The sequence shown here is derived from an EMBL/GenBank/DDBJ whole genome shotgun (WGS) entry which is preliminary data.</text>
</comment>
<accession>A0A7V2ZKJ4</accession>
<protein>
    <submittedName>
        <fullName evidence="2">Uncharacterized protein</fullName>
    </submittedName>
</protein>
<organism evidence="2">
    <name type="scientific">Ignavibacterium album</name>
    <dbReference type="NCBI Taxonomy" id="591197"/>
    <lineage>
        <taxon>Bacteria</taxon>
        <taxon>Pseudomonadati</taxon>
        <taxon>Ignavibacteriota</taxon>
        <taxon>Ignavibacteria</taxon>
        <taxon>Ignavibacteriales</taxon>
        <taxon>Ignavibacteriaceae</taxon>
        <taxon>Ignavibacterium</taxon>
    </lineage>
</organism>
<feature type="transmembrane region" description="Helical" evidence="1">
    <location>
        <begin position="213"/>
        <end position="235"/>
    </location>
</feature>
<feature type="transmembrane region" description="Helical" evidence="1">
    <location>
        <begin position="307"/>
        <end position="328"/>
    </location>
</feature>
<feature type="transmembrane region" description="Helical" evidence="1">
    <location>
        <begin position="92"/>
        <end position="109"/>
    </location>
</feature>
<dbReference type="EMBL" id="DSUJ01000008">
    <property type="protein sequence ID" value="HFI91615.1"/>
    <property type="molecule type" value="Genomic_DNA"/>
</dbReference>
<evidence type="ECO:0000313" key="2">
    <source>
        <dbReference type="EMBL" id="HFI91615.1"/>
    </source>
</evidence>
<evidence type="ECO:0000256" key="1">
    <source>
        <dbReference type="SAM" id="Phobius"/>
    </source>
</evidence>
<feature type="transmembrane region" description="Helical" evidence="1">
    <location>
        <begin position="130"/>
        <end position="153"/>
    </location>
</feature>
<feature type="transmembrane region" description="Helical" evidence="1">
    <location>
        <begin position="6"/>
        <end position="25"/>
    </location>
</feature>
<dbReference type="AlphaFoldDB" id="A0A7V2ZKJ4"/>
<sequence>MKHIYVILTLLIAIPVLVIFLNYPGINDDKRSDFESMINGKAYKPFVYRMLVPTSVKFLSQMIPDKVKNSVREFVENNQFVSKVFKKFRWESYLAIEYLIASLIMYLFLSGYAFLMKSLFIQFYFLQEKFLYAISIFALTILPPFFVYTSFLYDFANLFFFTLGLLLLKKRKWNLYLTLLLFATFNKETTILLIIIFYFYYKNSLAQNEFRRLLLIQILIFILVKSILYFIFYNNPGTFVEFHLFDHNLRLIKNYNLNDLVTFIVCILLIFYGWKDRDQFLKISFAMIIPLLFLALFLGYLDELRGYYEVLPVITIFVYVNILKFLGVEVVPKIQSEK</sequence>